<sequence>MSPAPPAAALEVSGLSHSFGARQALRDVGFRIAPGDFTALLGLNGAGKTTLFALVTRLYHSRQGRVTVFGHDIRRQPSAALAAMGVVFQQSTLDLDLTVRQNLAYHASLHGIAGSRARTRIEEELERVGLADRRDARVRQLSGGQRRRVELARALVHDPALLLLDEPTVGLDIESRRFLIEHVRHLCRQRGLAVLWATHLIDEADDTAKVIVLHQGQVLDQGPVPEVNVRAGVTTLRATFDTLTGQRQEGGGR</sequence>
<keyword evidence="4" id="KW-0547">Nucleotide-binding</keyword>
<dbReference type="Gene3D" id="3.40.50.300">
    <property type="entry name" value="P-loop containing nucleotide triphosphate hydrolases"/>
    <property type="match status" value="1"/>
</dbReference>
<evidence type="ECO:0000256" key="3">
    <source>
        <dbReference type="ARBA" id="ARBA00022458"/>
    </source>
</evidence>
<proteinExistence type="inferred from homology"/>
<keyword evidence="3" id="KW-0536">Nodulation</keyword>
<dbReference type="Pfam" id="PF00005">
    <property type="entry name" value="ABC_tran"/>
    <property type="match status" value="1"/>
</dbReference>
<dbReference type="InterPro" id="IPR022467">
    <property type="entry name" value="ABC_transprt_ATP-bd_su_PQQ"/>
</dbReference>
<reference evidence="7 8" key="1">
    <citation type="submission" date="2019-06" db="EMBL/GenBank/DDBJ databases">
        <title>Genomic Encyclopedia of Type Strains, Phase IV (KMG-V): Genome sequencing to study the core and pangenomes of soil and plant-associated prokaryotes.</title>
        <authorList>
            <person name="Whitman W."/>
        </authorList>
    </citation>
    <scope>NUCLEOTIDE SEQUENCE [LARGE SCALE GENOMIC DNA]</scope>
    <source>
        <strain evidence="7 8">BR 11622</strain>
    </source>
</reference>
<comment type="caution">
    <text evidence="7">The sequence shown here is derived from an EMBL/GenBank/DDBJ whole genome shotgun (WGS) entry which is preliminary data.</text>
</comment>
<evidence type="ECO:0000256" key="2">
    <source>
        <dbReference type="ARBA" id="ARBA00022448"/>
    </source>
</evidence>
<dbReference type="InterPro" id="IPR027417">
    <property type="entry name" value="P-loop_NTPase"/>
</dbReference>
<organism evidence="7 8">
    <name type="scientific">Nitrospirillum amazonense</name>
    <dbReference type="NCBI Taxonomy" id="28077"/>
    <lineage>
        <taxon>Bacteria</taxon>
        <taxon>Pseudomonadati</taxon>
        <taxon>Pseudomonadota</taxon>
        <taxon>Alphaproteobacteria</taxon>
        <taxon>Rhodospirillales</taxon>
        <taxon>Azospirillaceae</taxon>
        <taxon>Nitrospirillum</taxon>
    </lineage>
</organism>
<dbReference type="GO" id="GO:0016887">
    <property type="term" value="F:ATP hydrolysis activity"/>
    <property type="evidence" value="ECO:0007669"/>
    <property type="project" value="InterPro"/>
</dbReference>
<dbReference type="Proteomes" id="UP000315751">
    <property type="component" value="Unassembled WGS sequence"/>
</dbReference>
<dbReference type="SUPFAM" id="SSF52540">
    <property type="entry name" value="P-loop containing nucleoside triphosphate hydrolases"/>
    <property type="match status" value="1"/>
</dbReference>
<gene>
    <name evidence="7" type="ORF">FBZ90_11558</name>
</gene>
<keyword evidence="8" id="KW-1185">Reference proteome</keyword>
<evidence type="ECO:0000313" key="7">
    <source>
        <dbReference type="EMBL" id="TWB37245.1"/>
    </source>
</evidence>
<evidence type="ECO:0000256" key="4">
    <source>
        <dbReference type="ARBA" id="ARBA00022741"/>
    </source>
</evidence>
<evidence type="ECO:0000256" key="1">
    <source>
        <dbReference type="ARBA" id="ARBA00005417"/>
    </source>
</evidence>
<keyword evidence="5 7" id="KW-0067">ATP-binding</keyword>
<dbReference type="InterPro" id="IPR003593">
    <property type="entry name" value="AAA+_ATPase"/>
</dbReference>
<dbReference type="PROSITE" id="PS50893">
    <property type="entry name" value="ABC_TRANSPORTER_2"/>
    <property type="match status" value="1"/>
</dbReference>
<evidence type="ECO:0000313" key="8">
    <source>
        <dbReference type="Proteomes" id="UP000315751"/>
    </source>
</evidence>
<dbReference type="InterPro" id="IPR003439">
    <property type="entry name" value="ABC_transporter-like_ATP-bd"/>
</dbReference>
<dbReference type="SMART" id="SM00382">
    <property type="entry name" value="AAA"/>
    <property type="match status" value="1"/>
</dbReference>
<dbReference type="InterPro" id="IPR050763">
    <property type="entry name" value="ABC_transporter_ATP-binding"/>
</dbReference>
<dbReference type="PANTHER" id="PTHR42711">
    <property type="entry name" value="ABC TRANSPORTER ATP-BINDING PROTEIN"/>
    <property type="match status" value="1"/>
</dbReference>
<protein>
    <submittedName>
        <fullName evidence="7">ABC-2 type transport system ATP-binding protein</fullName>
    </submittedName>
</protein>
<dbReference type="PROSITE" id="PS00211">
    <property type="entry name" value="ABC_TRANSPORTER_1"/>
    <property type="match status" value="1"/>
</dbReference>
<name>A0A560GT77_9PROT</name>
<keyword evidence="2" id="KW-0813">Transport</keyword>
<dbReference type="InterPro" id="IPR017871">
    <property type="entry name" value="ABC_transporter-like_CS"/>
</dbReference>
<dbReference type="AlphaFoldDB" id="A0A560GT77"/>
<dbReference type="GO" id="GO:0005524">
    <property type="term" value="F:ATP binding"/>
    <property type="evidence" value="ECO:0007669"/>
    <property type="project" value="UniProtKB-KW"/>
</dbReference>
<accession>A0A560GT77</accession>
<feature type="domain" description="ABC transporter" evidence="6">
    <location>
        <begin position="10"/>
        <end position="240"/>
    </location>
</feature>
<evidence type="ECO:0000256" key="5">
    <source>
        <dbReference type="ARBA" id="ARBA00022840"/>
    </source>
</evidence>
<dbReference type="NCBIfam" id="TIGR03864">
    <property type="entry name" value="PQQ_ABC_ATP"/>
    <property type="match status" value="1"/>
</dbReference>
<dbReference type="EMBL" id="VITR01000015">
    <property type="protein sequence ID" value="TWB37245.1"/>
    <property type="molecule type" value="Genomic_DNA"/>
</dbReference>
<dbReference type="RefSeq" id="WP_246130687.1">
    <property type="nucleotide sequence ID" value="NZ_VITR01000015.1"/>
</dbReference>
<evidence type="ECO:0000259" key="6">
    <source>
        <dbReference type="PROSITE" id="PS50893"/>
    </source>
</evidence>
<dbReference type="PANTHER" id="PTHR42711:SF5">
    <property type="entry name" value="ABC TRANSPORTER ATP-BINDING PROTEIN NATA"/>
    <property type="match status" value="1"/>
</dbReference>
<comment type="similarity">
    <text evidence="1">Belongs to the ABC transporter superfamily.</text>
</comment>